<accession>A0AAW9SNF8</accession>
<protein>
    <submittedName>
        <fullName evidence="1">Uncharacterized protein</fullName>
    </submittedName>
</protein>
<proteinExistence type="predicted"/>
<dbReference type="AlphaFoldDB" id="A0AAW9SNF8"/>
<evidence type="ECO:0000313" key="2">
    <source>
        <dbReference type="Proteomes" id="UP001428774"/>
    </source>
</evidence>
<reference evidence="1 2" key="1">
    <citation type="submission" date="2024-05" db="EMBL/GenBank/DDBJ databases">
        <title>Genome sequence of Ponticoccus litoralis KCCM 90028.</title>
        <authorList>
            <person name="Kim J.M."/>
            <person name="Lee J.K."/>
            <person name="Choi B.J."/>
            <person name="Bayburt H."/>
            <person name="Baek J.H."/>
            <person name="Jeon C.O."/>
        </authorList>
    </citation>
    <scope>NUCLEOTIDE SEQUENCE [LARGE SCALE GENOMIC DNA]</scope>
    <source>
        <strain evidence="1 2">KCCM 90028</strain>
    </source>
</reference>
<organism evidence="1 2">
    <name type="scientific">Ponticoccus litoralis</name>
    <dbReference type="NCBI Taxonomy" id="422297"/>
    <lineage>
        <taxon>Bacteria</taxon>
        <taxon>Pseudomonadati</taxon>
        <taxon>Pseudomonadota</taxon>
        <taxon>Alphaproteobacteria</taxon>
        <taxon>Rhodobacterales</taxon>
        <taxon>Roseobacteraceae</taxon>
        <taxon>Ponticoccus</taxon>
    </lineage>
</organism>
<dbReference type="RefSeq" id="WP_347165145.1">
    <property type="nucleotide sequence ID" value="NZ_JBDNCH010000002.1"/>
</dbReference>
<evidence type="ECO:0000313" key="1">
    <source>
        <dbReference type="EMBL" id="MEN9060003.1"/>
    </source>
</evidence>
<gene>
    <name evidence="1" type="ORF">ABFB10_02095</name>
</gene>
<sequence>MTDSNIGWTLFFSPSLPATNDAAGFEALNDWEQVTGLQTAPQFGVSHSNVDVDDLATGFAGGVKGAGAGNDSTFTFHGAHFGASASAGVLAAVASAEGSDTTCSLKKVKGSGADGGRGVGKAPAPGDPVQYAQGYLHTFAGNQEGVDTHEGGSINFKQNDFTVKGTEPVA</sequence>
<keyword evidence="2" id="KW-1185">Reference proteome</keyword>
<dbReference type="EMBL" id="JBDNCH010000002">
    <property type="protein sequence ID" value="MEN9060003.1"/>
    <property type="molecule type" value="Genomic_DNA"/>
</dbReference>
<dbReference type="Proteomes" id="UP001428774">
    <property type="component" value="Unassembled WGS sequence"/>
</dbReference>
<name>A0AAW9SNF8_9RHOB</name>
<comment type="caution">
    <text evidence="1">The sequence shown here is derived from an EMBL/GenBank/DDBJ whole genome shotgun (WGS) entry which is preliminary data.</text>
</comment>